<gene>
    <name evidence="1" type="ORF">Fot_03213</name>
</gene>
<protein>
    <submittedName>
        <fullName evidence="1">Uncharacterized protein</fullName>
    </submittedName>
</protein>
<dbReference type="Proteomes" id="UP001604277">
    <property type="component" value="Unassembled WGS sequence"/>
</dbReference>
<evidence type="ECO:0000313" key="1">
    <source>
        <dbReference type="EMBL" id="KAL2558474.1"/>
    </source>
</evidence>
<organism evidence="1 2">
    <name type="scientific">Forsythia ovata</name>
    <dbReference type="NCBI Taxonomy" id="205694"/>
    <lineage>
        <taxon>Eukaryota</taxon>
        <taxon>Viridiplantae</taxon>
        <taxon>Streptophyta</taxon>
        <taxon>Embryophyta</taxon>
        <taxon>Tracheophyta</taxon>
        <taxon>Spermatophyta</taxon>
        <taxon>Magnoliopsida</taxon>
        <taxon>eudicotyledons</taxon>
        <taxon>Gunneridae</taxon>
        <taxon>Pentapetalae</taxon>
        <taxon>asterids</taxon>
        <taxon>lamiids</taxon>
        <taxon>Lamiales</taxon>
        <taxon>Oleaceae</taxon>
        <taxon>Forsythieae</taxon>
        <taxon>Forsythia</taxon>
    </lineage>
</organism>
<name>A0ABD1X935_9LAMI</name>
<dbReference type="EMBL" id="JBFOLJ010000001">
    <property type="protein sequence ID" value="KAL2558474.1"/>
    <property type="molecule type" value="Genomic_DNA"/>
</dbReference>
<sequence>MWVSPPNKVAFKGTVFSIMLGFTESNGGSKTGPSMEVTEGLRKWAILRDETQFSGEIISTSLTSTVRLSLKVLQLLKIKELLEKKKQAQAFLTQLSCMGVV</sequence>
<accession>A0ABD1X935</accession>
<comment type="caution">
    <text evidence="1">The sequence shown here is derived from an EMBL/GenBank/DDBJ whole genome shotgun (WGS) entry which is preliminary data.</text>
</comment>
<keyword evidence="2" id="KW-1185">Reference proteome</keyword>
<evidence type="ECO:0000313" key="2">
    <source>
        <dbReference type="Proteomes" id="UP001604277"/>
    </source>
</evidence>
<reference evidence="2" key="1">
    <citation type="submission" date="2024-07" db="EMBL/GenBank/DDBJ databases">
        <title>Two chromosome-level genome assemblies of Korean endemic species Abeliophyllum distichum and Forsythia ovata (Oleaceae).</title>
        <authorList>
            <person name="Jang H."/>
        </authorList>
    </citation>
    <scope>NUCLEOTIDE SEQUENCE [LARGE SCALE GENOMIC DNA]</scope>
</reference>
<dbReference type="AlphaFoldDB" id="A0ABD1X935"/>
<proteinExistence type="predicted"/>